<proteinExistence type="predicted"/>
<reference evidence="1" key="2">
    <citation type="submission" date="2021-10" db="EMBL/GenBank/DDBJ databases">
        <title>Phylogenomics reveals ancestral predisposition of the termite-cultivated fungus Termitomyces towards a domesticated lifestyle.</title>
        <authorList>
            <person name="Auxier B."/>
            <person name="Grum-Grzhimaylo A."/>
            <person name="Cardenas M.E."/>
            <person name="Lodge J.D."/>
            <person name="Laessoe T."/>
            <person name="Pedersen O."/>
            <person name="Smith M.E."/>
            <person name="Kuyper T.W."/>
            <person name="Franco-Molano E.A."/>
            <person name="Baroni T.J."/>
            <person name="Aanen D.K."/>
        </authorList>
    </citation>
    <scope>NUCLEOTIDE SEQUENCE</scope>
    <source>
        <strain evidence="1">D49</strain>
    </source>
</reference>
<gene>
    <name evidence="1" type="ORF">H0H81_001815</name>
</gene>
<name>A0A9P7GUI0_9AGAR</name>
<dbReference type="AlphaFoldDB" id="A0A9P7GUI0"/>
<evidence type="ECO:0000313" key="2">
    <source>
        <dbReference type="Proteomes" id="UP000717328"/>
    </source>
</evidence>
<comment type="caution">
    <text evidence="1">The sequence shown here is derived from an EMBL/GenBank/DDBJ whole genome shotgun (WGS) entry which is preliminary data.</text>
</comment>
<dbReference type="PANTHER" id="PTHR34706:SF1">
    <property type="entry name" value="VWFA DOMAIN-CONTAINING PROTEIN"/>
    <property type="match status" value="1"/>
</dbReference>
<dbReference type="OrthoDB" id="2142040at2759"/>
<dbReference type="Proteomes" id="UP000717328">
    <property type="component" value="Unassembled WGS sequence"/>
</dbReference>
<evidence type="ECO:0000313" key="1">
    <source>
        <dbReference type="EMBL" id="KAG5653187.1"/>
    </source>
</evidence>
<dbReference type="EMBL" id="JABCKI010000068">
    <property type="protein sequence ID" value="KAG5653187.1"/>
    <property type="molecule type" value="Genomic_DNA"/>
</dbReference>
<accession>A0A9P7GUI0</accession>
<dbReference type="InterPro" id="IPR036465">
    <property type="entry name" value="vWFA_dom_sf"/>
</dbReference>
<reference evidence="1" key="1">
    <citation type="submission" date="2021-02" db="EMBL/GenBank/DDBJ databases">
        <authorList>
            <person name="Nieuwenhuis M."/>
            <person name="Van De Peppel L.J.J."/>
        </authorList>
    </citation>
    <scope>NUCLEOTIDE SEQUENCE</scope>
    <source>
        <strain evidence="1">D49</strain>
    </source>
</reference>
<dbReference type="PANTHER" id="PTHR34706">
    <property type="entry name" value="SLR1338 PROTEIN"/>
    <property type="match status" value="1"/>
</dbReference>
<dbReference type="SUPFAM" id="SSF53300">
    <property type="entry name" value="vWA-like"/>
    <property type="match status" value="1"/>
</dbReference>
<evidence type="ECO:0008006" key="3">
    <source>
        <dbReference type="Google" id="ProtNLM"/>
    </source>
</evidence>
<sequence length="205" mass="22028">MLASVASRYDTDGIDIEFLNSTTRGSGMKVRSPLVPLMKLKMTTIIFGIWQDAAAVEALFASVSPKWATPLGTRVEAILNAYLHRFKKDPQHTKPLNLIVITDGAPTDGTATEDAIVRSARELDAHNARTTQLGIQFVQIGNDAGARAYLEMLDNGMVRHGVRDMVDTTPSGAGDGLDLDLVKILIGAVNRRVDNKGSGVLTGRG</sequence>
<organism evidence="1 2">
    <name type="scientific">Sphagnurus paluster</name>
    <dbReference type="NCBI Taxonomy" id="117069"/>
    <lineage>
        <taxon>Eukaryota</taxon>
        <taxon>Fungi</taxon>
        <taxon>Dikarya</taxon>
        <taxon>Basidiomycota</taxon>
        <taxon>Agaricomycotina</taxon>
        <taxon>Agaricomycetes</taxon>
        <taxon>Agaricomycetidae</taxon>
        <taxon>Agaricales</taxon>
        <taxon>Tricholomatineae</taxon>
        <taxon>Lyophyllaceae</taxon>
        <taxon>Sphagnurus</taxon>
    </lineage>
</organism>
<dbReference type="Gene3D" id="3.40.50.410">
    <property type="entry name" value="von Willebrand factor, type A domain"/>
    <property type="match status" value="1"/>
</dbReference>
<keyword evidence="2" id="KW-1185">Reference proteome</keyword>
<protein>
    <recommendedName>
        <fullName evidence="3">VWFA domain-containing protein</fullName>
    </recommendedName>
</protein>